<sequence>MSVLASSSSSDDVAIQVVVIPPATQADGTSAGGRTASRTTVPEGFFKGDANAKDGLHEMKLFWVEQDKIRLEVETRQLRIKNQRLQIKVEQLSQELGSVKSERLPLDPHHTSQSAQVCALMKAIDDLHAENDRLNALYGNSGDIDLQLANLLARLDHSEGTKEQEKATIQHVLSVNQELIGQTKRLEAERREKQEKMHNSCVEIKRFEEVQADNSKLAAELYAVERAKYDLVRQLKDTCGERNYTWTTEKAQHQTKAALKAAQDGNARLRTANNAHLQEIATLKEMHNENSLLRLTNNAQRQGIATLKTSQAVSTTHTDLKQLKDSLAYHLSQIDLSLANVCHFTCEHDSLKNIPKDPFSTKNPVGLAAEGIFADWAKDPEFMTSYREWRRWTVIHHRTHNKFHQGRVDRAIDARRGVKVTYH</sequence>
<dbReference type="AlphaFoldDB" id="A0A6G1ID16"/>
<dbReference type="Proteomes" id="UP000799291">
    <property type="component" value="Unassembled WGS sequence"/>
</dbReference>
<feature type="coiled-coil region" evidence="1">
    <location>
        <begin position="75"/>
        <end position="102"/>
    </location>
</feature>
<evidence type="ECO:0000256" key="1">
    <source>
        <dbReference type="SAM" id="Coils"/>
    </source>
</evidence>
<accession>A0A6G1ID16</accession>
<organism evidence="3 4">
    <name type="scientific">Lentithecium fluviatile CBS 122367</name>
    <dbReference type="NCBI Taxonomy" id="1168545"/>
    <lineage>
        <taxon>Eukaryota</taxon>
        <taxon>Fungi</taxon>
        <taxon>Dikarya</taxon>
        <taxon>Ascomycota</taxon>
        <taxon>Pezizomycotina</taxon>
        <taxon>Dothideomycetes</taxon>
        <taxon>Pleosporomycetidae</taxon>
        <taxon>Pleosporales</taxon>
        <taxon>Massarineae</taxon>
        <taxon>Lentitheciaceae</taxon>
        <taxon>Lentithecium</taxon>
    </lineage>
</organism>
<keyword evidence="1" id="KW-0175">Coiled coil</keyword>
<proteinExistence type="predicted"/>
<evidence type="ECO:0000313" key="4">
    <source>
        <dbReference type="Proteomes" id="UP000799291"/>
    </source>
</evidence>
<gene>
    <name evidence="3" type="ORF">K458DRAFT_492647</name>
</gene>
<feature type="region of interest" description="Disordered" evidence="2">
    <location>
        <begin position="24"/>
        <end position="46"/>
    </location>
</feature>
<reference evidence="3" key="1">
    <citation type="journal article" date="2020" name="Stud. Mycol.">
        <title>101 Dothideomycetes genomes: a test case for predicting lifestyles and emergence of pathogens.</title>
        <authorList>
            <person name="Haridas S."/>
            <person name="Albert R."/>
            <person name="Binder M."/>
            <person name="Bloem J."/>
            <person name="Labutti K."/>
            <person name="Salamov A."/>
            <person name="Andreopoulos B."/>
            <person name="Baker S."/>
            <person name="Barry K."/>
            <person name="Bills G."/>
            <person name="Bluhm B."/>
            <person name="Cannon C."/>
            <person name="Castanera R."/>
            <person name="Culley D."/>
            <person name="Daum C."/>
            <person name="Ezra D."/>
            <person name="Gonzalez J."/>
            <person name="Henrissat B."/>
            <person name="Kuo A."/>
            <person name="Liang C."/>
            <person name="Lipzen A."/>
            <person name="Lutzoni F."/>
            <person name="Magnuson J."/>
            <person name="Mondo S."/>
            <person name="Nolan M."/>
            <person name="Ohm R."/>
            <person name="Pangilinan J."/>
            <person name="Park H.-J."/>
            <person name="Ramirez L."/>
            <person name="Alfaro M."/>
            <person name="Sun H."/>
            <person name="Tritt A."/>
            <person name="Yoshinaga Y."/>
            <person name="Zwiers L.-H."/>
            <person name="Turgeon B."/>
            <person name="Goodwin S."/>
            <person name="Spatafora J."/>
            <person name="Crous P."/>
            <person name="Grigoriev I."/>
        </authorList>
    </citation>
    <scope>NUCLEOTIDE SEQUENCE</scope>
    <source>
        <strain evidence="3">CBS 122367</strain>
    </source>
</reference>
<evidence type="ECO:0000256" key="2">
    <source>
        <dbReference type="SAM" id="MobiDB-lite"/>
    </source>
</evidence>
<protein>
    <submittedName>
        <fullName evidence="3">Uncharacterized protein</fullName>
    </submittedName>
</protein>
<name>A0A6G1ID16_9PLEO</name>
<keyword evidence="4" id="KW-1185">Reference proteome</keyword>
<dbReference type="EMBL" id="MU005639">
    <property type="protein sequence ID" value="KAF2676096.1"/>
    <property type="molecule type" value="Genomic_DNA"/>
</dbReference>
<evidence type="ECO:0000313" key="3">
    <source>
        <dbReference type="EMBL" id="KAF2676096.1"/>
    </source>
</evidence>